<feature type="transmembrane region" description="Helical" evidence="12">
    <location>
        <begin position="60"/>
        <end position="82"/>
    </location>
</feature>
<evidence type="ECO:0000313" key="13">
    <source>
        <dbReference type="EMBL" id="MET4559041.1"/>
    </source>
</evidence>
<dbReference type="InterPro" id="IPR002585">
    <property type="entry name" value="Cyt-d_ubiquinol_oxidase_su_1"/>
</dbReference>
<feature type="transmembrane region" description="Helical" evidence="12">
    <location>
        <begin position="17"/>
        <end position="40"/>
    </location>
</feature>
<keyword evidence="8 12" id="KW-0249">Electron transport</keyword>
<keyword evidence="3 12" id="KW-0813">Transport</keyword>
<name>A0ABV2PE38_9BACI</name>
<feature type="transmembrane region" description="Helical" evidence="12">
    <location>
        <begin position="88"/>
        <end position="116"/>
    </location>
</feature>
<dbReference type="PIRSF" id="PIRSF006446">
    <property type="entry name" value="Cyt_quinol_oxidase_1"/>
    <property type="match status" value="1"/>
</dbReference>
<reference evidence="13 14" key="1">
    <citation type="submission" date="2024-06" db="EMBL/GenBank/DDBJ databases">
        <title>Sorghum-associated microbial communities from plants grown in Nebraska, USA.</title>
        <authorList>
            <person name="Schachtman D."/>
        </authorList>
    </citation>
    <scope>NUCLEOTIDE SEQUENCE [LARGE SCALE GENOMIC DNA]</scope>
    <source>
        <strain evidence="13 14">736</strain>
    </source>
</reference>
<dbReference type="Proteomes" id="UP001549363">
    <property type="component" value="Unassembled WGS sequence"/>
</dbReference>
<protein>
    <submittedName>
        <fullName evidence="13">Cytochrome d ubiquinol oxidase subunit I</fullName>
    </submittedName>
</protein>
<feature type="transmembrane region" description="Helical" evidence="12">
    <location>
        <begin position="351"/>
        <end position="375"/>
    </location>
</feature>
<feature type="transmembrane region" description="Helical" evidence="12">
    <location>
        <begin position="219"/>
        <end position="237"/>
    </location>
</feature>
<evidence type="ECO:0000256" key="9">
    <source>
        <dbReference type="ARBA" id="ARBA00022989"/>
    </source>
</evidence>
<evidence type="ECO:0000256" key="2">
    <source>
        <dbReference type="ARBA" id="ARBA00009819"/>
    </source>
</evidence>
<feature type="transmembrane region" description="Helical" evidence="12">
    <location>
        <begin position="128"/>
        <end position="152"/>
    </location>
</feature>
<feature type="transmembrane region" description="Helical" evidence="12">
    <location>
        <begin position="318"/>
        <end position="339"/>
    </location>
</feature>
<keyword evidence="7 12" id="KW-0479">Metal-binding</keyword>
<comment type="subcellular location">
    <subcellularLocation>
        <location evidence="1">Cell membrane</location>
        <topology evidence="1">Multi-pass membrane protein</topology>
    </subcellularLocation>
</comment>
<evidence type="ECO:0000256" key="1">
    <source>
        <dbReference type="ARBA" id="ARBA00004651"/>
    </source>
</evidence>
<keyword evidence="11 12" id="KW-0472">Membrane</keyword>
<dbReference type="RefSeq" id="WP_354470713.1">
    <property type="nucleotide sequence ID" value="NZ_JBEPSB010000001.1"/>
</dbReference>
<dbReference type="PANTHER" id="PTHR30365:SF14">
    <property type="entry name" value="CYTOCHROME BD MENAQUINOL OXIDASE SUBUNIT I-RELATED"/>
    <property type="match status" value="1"/>
</dbReference>
<organism evidence="13 14">
    <name type="scientific">Lysinibacillus parviboronicapiens</name>
    <dbReference type="NCBI Taxonomy" id="436516"/>
    <lineage>
        <taxon>Bacteria</taxon>
        <taxon>Bacillati</taxon>
        <taxon>Bacillota</taxon>
        <taxon>Bacilli</taxon>
        <taxon>Bacillales</taxon>
        <taxon>Bacillaceae</taxon>
        <taxon>Lysinibacillus</taxon>
    </lineage>
</organism>
<evidence type="ECO:0000313" key="14">
    <source>
        <dbReference type="Proteomes" id="UP001549363"/>
    </source>
</evidence>
<dbReference type="Pfam" id="PF01654">
    <property type="entry name" value="Cyt_bd_oxida_I"/>
    <property type="match status" value="1"/>
</dbReference>
<evidence type="ECO:0000256" key="4">
    <source>
        <dbReference type="ARBA" id="ARBA00022475"/>
    </source>
</evidence>
<keyword evidence="4 12" id="KW-1003">Cell membrane</keyword>
<comment type="caution">
    <text evidence="13">The sequence shown here is derived from an EMBL/GenBank/DDBJ whole genome shotgun (WGS) entry which is preliminary data.</text>
</comment>
<keyword evidence="5 12" id="KW-0349">Heme</keyword>
<feature type="transmembrane region" description="Helical" evidence="12">
    <location>
        <begin position="402"/>
        <end position="422"/>
    </location>
</feature>
<keyword evidence="10 12" id="KW-0408">Iron</keyword>
<evidence type="ECO:0000256" key="7">
    <source>
        <dbReference type="ARBA" id="ARBA00022723"/>
    </source>
</evidence>
<evidence type="ECO:0000256" key="3">
    <source>
        <dbReference type="ARBA" id="ARBA00022448"/>
    </source>
</evidence>
<dbReference type="PANTHER" id="PTHR30365">
    <property type="entry name" value="CYTOCHROME D UBIQUINOL OXIDASE"/>
    <property type="match status" value="1"/>
</dbReference>
<evidence type="ECO:0000256" key="8">
    <source>
        <dbReference type="ARBA" id="ARBA00022982"/>
    </source>
</evidence>
<feature type="transmembrane region" description="Helical" evidence="12">
    <location>
        <begin position="183"/>
        <end position="207"/>
    </location>
</feature>
<keyword evidence="6 12" id="KW-0812">Transmembrane</keyword>
<evidence type="ECO:0000256" key="12">
    <source>
        <dbReference type="PIRNR" id="PIRNR006446"/>
    </source>
</evidence>
<evidence type="ECO:0000256" key="5">
    <source>
        <dbReference type="ARBA" id="ARBA00022617"/>
    </source>
</evidence>
<sequence>MEEATVFWSRALTELTLSFHIIFATLGVGVPLMILIAQYVGYKKNDMHYTMMARRWARGFTITVAVGVVTGTVIGLQLSLLWPDFMELAGQVIALPLFMETFAFFFEAIFLGIYLYTWDRFKNPKNHILLLIPVAIGASMSAVFITIVNAFMNAPQGFDIVDGGLINIQPILAMFTPAMPTKIGHVLVTSYMTVAFILAAIAAYKLLRGEDHMYHKKSLFMMMKLGVIFSIASALVGDFSAKYLAEYQPEKLAAAEWHFETEEGADLILFGVLDEGEIKYVIRIPKMLSFLASNDFNAEVIGLDQYPEDEHPPLMTHYFFDIMVAIGMMMIVLSVAYLVGKWRKWQWVESIWFRVLIVLSGPLSLVAIEAGWWLAELGRQPWILYGIMRTEDGATSAAGVEYLFIAFAIVYFVLAIGSLVVLHRMFKNNPVEKELAARQGGESV</sequence>
<keyword evidence="14" id="KW-1185">Reference proteome</keyword>
<proteinExistence type="inferred from homology"/>
<comment type="similarity">
    <text evidence="2 12">Belongs to the cytochrome ubiquinol oxidase subunit 1 family.</text>
</comment>
<evidence type="ECO:0000256" key="6">
    <source>
        <dbReference type="ARBA" id="ARBA00022692"/>
    </source>
</evidence>
<gene>
    <name evidence="13" type="ORF">ABIA69_000184</name>
</gene>
<accession>A0ABV2PE38</accession>
<dbReference type="EMBL" id="JBEPSB010000001">
    <property type="protein sequence ID" value="MET4559041.1"/>
    <property type="molecule type" value="Genomic_DNA"/>
</dbReference>
<keyword evidence="9 12" id="KW-1133">Transmembrane helix</keyword>
<evidence type="ECO:0000256" key="11">
    <source>
        <dbReference type="ARBA" id="ARBA00023136"/>
    </source>
</evidence>
<evidence type="ECO:0000256" key="10">
    <source>
        <dbReference type="ARBA" id="ARBA00023004"/>
    </source>
</evidence>